<proteinExistence type="predicted"/>
<name>A0ABU8C689_9GAMM</name>
<protein>
    <recommendedName>
        <fullName evidence="4">Bacteriocin-type signal sequence-containing protein</fullName>
    </recommendedName>
</protein>
<comment type="caution">
    <text evidence="2">The sequence shown here is derived from an EMBL/GenBank/DDBJ whole genome shotgun (WGS) entry which is preliminary data.</text>
</comment>
<feature type="region of interest" description="Disordered" evidence="1">
    <location>
        <begin position="1"/>
        <end position="32"/>
    </location>
</feature>
<sequence length="52" mass="5382">MQELTFEQVEVVSGGEGQSTSDAVRENAKTAGDTCGAGNVKSVTKDGFVCKD</sequence>
<dbReference type="EMBL" id="JALAAR010000006">
    <property type="protein sequence ID" value="MEH8017442.1"/>
    <property type="molecule type" value="Genomic_DNA"/>
</dbReference>
<evidence type="ECO:0000313" key="3">
    <source>
        <dbReference type="Proteomes" id="UP001375382"/>
    </source>
</evidence>
<accession>A0ABU8C689</accession>
<reference evidence="2 3" key="1">
    <citation type="journal article" date="2023" name="Ecotoxicol. Environ. Saf.">
        <title>Mercury remediation potential of mercury-resistant strain Rheinheimera metallidurans sp. nov. isolated from a municipal waste dumping site.</title>
        <authorList>
            <person name="Yadav V."/>
            <person name="Manjhi A."/>
            <person name="Vadakedath N."/>
        </authorList>
    </citation>
    <scope>NUCLEOTIDE SEQUENCE [LARGE SCALE GENOMIC DNA]</scope>
    <source>
        <strain evidence="2 3">E-49</strain>
    </source>
</reference>
<dbReference type="Proteomes" id="UP001375382">
    <property type="component" value="Unassembled WGS sequence"/>
</dbReference>
<gene>
    <name evidence="2" type="ORF">MN202_09365</name>
</gene>
<organism evidence="2 3">
    <name type="scientific">Rheinheimera muenzenbergensis</name>
    <dbReference type="NCBI Taxonomy" id="1193628"/>
    <lineage>
        <taxon>Bacteria</taxon>
        <taxon>Pseudomonadati</taxon>
        <taxon>Pseudomonadota</taxon>
        <taxon>Gammaproteobacteria</taxon>
        <taxon>Chromatiales</taxon>
        <taxon>Chromatiaceae</taxon>
        <taxon>Rheinheimera</taxon>
    </lineage>
</organism>
<evidence type="ECO:0008006" key="4">
    <source>
        <dbReference type="Google" id="ProtNLM"/>
    </source>
</evidence>
<evidence type="ECO:0000313" key="2">
    <source>
        <dbReference type="EMBL" id="MEH8017442.1"/>
    </source>
</evidence>
<dbReference type="RefSeq" id="WP_335735847.1">
    <property type="nucleotide sequence ID" value="NZ_JALAAR010000006.1"/>
</dbReference>
<evidence type="ECO:0000256" key="1">
    <source>
        <dbReference type="SAM" id="MobiDB-lite"/>
    </source>
</evidence>
<keyword evidence="3" id="KW-1185">Reference proteome</keyword>